<dbReference type="EMBL" id="JYDU01000180">
    <property type="protein sequence ID" value="KRX89952.1"/>
    <property type="molecule type" value="Genomic_DNA"/>
</dbReference>
<comment type="caution">
    <text evidence="1">The sequence shown here is derived from an EMBL/GenBank/DDBJ whole genome shotgun (WGS) entry which is preliminary data.</text>
</comment>
<evidence type="ECO:0000313" key="2">
    <source>
        <dbReference type="Proteomes" id="UP000054815"/>
    </source>
</evidence>
<accession>A0A0V0XQ92</accession>
<sequence length="132" mass="15111">MARDLYEVEFMKWTEDGWHVLYDESEHCPRRGILLLMAVIQSVMDFRELNAHIESYTAVADVCSEKLREWRSQDVNAALIDLKKANSHHHMPMAFAGDLPHDASETDGGALWWHGLKWLAYPHKGGSAGHVR</sequence>
<name>A0A0V0XQ92_TRIPS</name>
<proteinExistence type="predicted"/>
<organism evidence="1 2">
    <name type="scientific">Trichinella pseudospiralis</name>
    <name type="common">Parasitic roundworm</name>
    <dbReference type="NCBI Taxonomy" id="6337"/>
    <lineage>
        <taxon>Eukaryota</taxon>
        <taxon>Metazoa</taxon>
        <taxon>Ecdysozoa</taxon>
        <taxon>Nematoda</taxon>
        <taxon>Enoplea</taxon>
        <taxon>Dorylaimia</taxon>
        <taxon>Trichinellida</taxon>
        <taxon>Trichinellidae</taxon>
        <taxon>Trichinella</taxon>
    </lineage>
</organism>
<gene>
    <name evidence="1" type="ORF">T4E_4688</name>
</gene>
<reference evidence="1 2" key="1">
    <citation type="submission" date="2015-01" db="EMBL/GenBank/DDBJ databases">
        <title>Evolution of Trichinella species and genotypes.</title>
        <authorList>
            <person name="Korhonen P.K."/>
            <person name="Edoardo P."/>
            <person name="Giuseppe L.R."/>
            <person name="Gasser R.B."/>
        </authorList>
    </citation>
    <scope>NUCLEOTIDE SEQUENCE [LARGE SCALE GENOMIC DNA]</scope>
    <source>
        <strain evidence="1">ISS141</strain>
    </source>
</reference>
<dbReference type="Proteomes" id="UP000054815">
    <property type="component" value="Unassembled WGS sequence"/>
</dbReference>
<evidence type="ECO:0000313" key="1">
    <source>
        <dbReference type="EMBL" id="KRX89952.1"/>
    </source>
</evidence>
<dbReference type="AlphaFoldDB" id="A0A0V0XQ92"/>
<protein>
    <submittedName>
        <fullName evidence="1">Uncharacterized protein</fullName>
    </submittedName>
</protein>